<protein>
    <submittedName>
        <fullName evidence="5">DUF86 domain-containing protein</fullName>
    </submittedName>
</protein>
<comment type="similarity">
    <text evidence="4">Belongs to the HepT RNase toxin family.</text>
</comment>
<reference evidence="5 6" key="1">
    <citation type="submission" date="2019-05" db="EMBL/GenBank/DDBJ databases">
        <title>Microbulbifer harenosus sp. nov., an alginate-degrading bacterium isolated from coastal sand.</title>
        <authorList>
            <person name="Huang H."/>
            <person name="Mo K."/>
            <person name="Bao S."/>
        </authorList>
    </citation>
    <scope>NUCLEOTIDE SEQUENCE [LARGE SCALE GENOMIC DNA]</scope>
    <source>
        <strain evidence="5 6">HB161719</strain>
    </source>
</reference>
<evidence type="ECO:0000256" key="1">
    <source>
        <dbReference type="ARBA" id="ARBA00022649"/>
    </source>
</evidence>
<dbReference type="InterPro" id="IPR037038">
    <property type="entry name" value="HepT-like_sf"/>
</dbReference>
<keyword evidence="1" id="KW-1277">Toxin-antitoxin system</keyword>
<keyword evidence="3" id="KW-0378">Hydrolase</keyword>
<evidence type="ECO:0000313" key="5">
    <source>
        <dbReference type="EMBL" id="TLM76969.1"/>
    </source>
</evidence>
<dbReference type="InterPro" id="IPR008201">
    <property type="entry name" value="HepT-like"/>
</dbReference>
<organism evidence="5 6">
    <name type="scientific">Microbulbifer harenosus</name>
    <dbReference type="NCBI Taxonomy" id="2576840"/>
    <lineage>
        <taxon>Bacteria</taxon>
        <taxon>Pseudomonadati</taxon>
        <taxon>Pseudomonadota</taxon>
        <taxon>Gammaproteobacteria</taxon>
        <taxon>Cellvibrionales</taxon>
        <taxon>Microbulbiferaceae</taxon>
        <taxon>Microbulbifer</taxon>
    </lineage>
</organism>
<dbReference type="Proteomes" id="UP000306791">
    <property type="component" value="Unassembled WGS sequence"/>
</dbReference>
<dbReference type="EMBL" id="VANI01000011">
    <property type="protein sequence ID" value="TLM76969.1"/>
    <property type="molecule type" value="Genomic_DNA"/>
</dbReference>
<name>A0ABY2UH23_9GAMM</name>
<evidence type="ECO:0000256" key="4">
    <source>
        <dbReference type="ARBA" id="ARBA00024207"/>
    </source>
</evidence>
<dbReference type="PANTHER" id="PTHR33397:SF5">
    <property type="entry name" value="RNASE YUTE-RELATED"/>
    <property type="match status" value="1"/>
</dbReference>
<evidence type="ECO:0000256" key="2">
    <source>
        <dbReference type="ARBA" id="ARBA00022722"/>
    </source>
</evidence>
<comment type="caution">
    <text evidence="5">The sequence shown here is derived from an EMBL/GenBank/DDBJ whole genome shotgun (WGS) entry which is preliminary data.</text>
</comment>
<evidence type="ECO:0000256" key="3">
    <source>
        <dbReference type="ARBA" id="ARBA00022801"/>
    </source>
</evidence>
<sequence length="137" mass="15626">MNYQAYCDAINEQVDIHSRLLKQISEKQTLGLLERTAAERSLQILVEAAIGAAKHTSRKLKLPERTEAASSIIQLLENQPLDDVTPQEMKGAVGMRNAIVHDYLNLDWELIQEVITEKKYLKLGQFVRHCSELLLRD</sequence>
<proteinExistence type="inferred from homology"/>
<dbReference type="Gene3D" id="1.20.120.580">
    <property type="entry name" value="bsu32300-like"/>
    <property type="match status" value="1"/>
</dbReference>
<evidence type="ECO:0000313" key="6">
    <source>
        <dbReference type="Proteomes" id="UP000306791"/>
    </source>
</evidence>
<gene>
    <name evidence="5" type="ORF">FDY93_11440</name>
</gene>
<accession>A0ABY2UH23</accession>
<dbReference type="InterPro" id="IPR052379">
    <property type="entry name" value="Type_VII_TA_RNase"/>
</dbReference>
<dbReference type="Pfam" id="PF01934">
    <property type="entry name" value="HepT-like"/>
    <property type="match status" value="1"/>
</dbReference>
<dbReference type="PANTHER" id="PTHR33397">
    <property type="entry name" value="UPF0331 PROTEIN YUTE"/>
    <property type="match status" value="1"/>
</dbReference>
<dbReference type="RefSeq" id="WP_138235877.1">
    <property type="nucleotide sequence ID" value="NZ_CP185860.1"/>
</dbReference>
<dbReference type="NCBIfam" id="NF047751">
    <property type="entry name" value="HepT_toxin"/>
    <property type="match status" value="1"/>
</dbReference>
<keyword evidence="2" id="KW-0540">Nuclease</keyword>
<keyword evidence="6" id="KW-1185">Reference proteome</keyword>